<organism evidence="1 2">
    <name type="scientific">Dietzia natronolimnaea</name>
    <dbReference type="NCBI Taxonomy" id="161920"/>
    <lineage>
        <taxon>Bacteria</taxon>
        <taxon>Bacillati</taxon>
        <taxon>Actinomycetota</taxon>
        <taxon>Actinomycetes</taxon>
        <taxon>Mycobacteriales</taxon>
        <taxon>Dietziaceae</taxon>
        <taxon>Dietzia</taxon>
    </lineage>
</organism>
<dbReference type="Proteomes" id="UP000218810">
    <property type="component" value="Unassembled WGS sequence"/>
</dbReference>
<reference evidence="2" key="1">
    <citation type="submission" date="2017-09" db="EMBL/GenBank/DDBJ databases">
        <authorList>
            <person name="Zhang Y."/>
            <person name="Huang X."/>
            <person name="Liu J."/>
            <person name="Lu L."/>
            <person name="Peng K."/>
        </authorList>
    </citation>
    <scope>NUCLEOTIDE SEQUENCE [LARGE SCALE GENOMIC DNA]</scope>
    <source>
        <strain evidence="2">S-XJ-1</strain>
    </source>
</reference>
<dbReference type="InterPro" id="IPR029058">
    <property type="entry name" value="AB_hydrolase_fold"/>
</dbReference>
<gene>
    <name evidence="1" type="ORF">CEY15_05630</name>
</gene>
<dbReference type="AlphaFoldDB" id="A0A2A2WS95"/>
<accession>A0A2A2WS95</accession>
<comment type="caution">
    <text evidence="1">The sequence shown here is derived from an EMBL/GenBank/DDBJ whole genome shotgun (WGS) entry which is preliminary data.</text>
</comment>
<dbReference type="Gene3D" id="3.40.50.1820">
    <property type="entry name" value="alpha/beta hydrolase"/>
    <property type="match status" value="1"/>
</dbReference>
<evidence type="ECO:0000313" key="2">
    <source>
        <dbReference type="Proteomes" id="UP000218810"/>
    </source>
</evidence>
<name>A0A2A2WS95_9ACTN</name>
<evidence type="ECO:0000313" key="1">
    <source>
        <dbReference type="EMBL" id="PAY24031.1"/>
    </source>
</evidence>
<keyword evidence="2" id="KW-1185">Reference proteome</keyword>
<protein>
    <submittedName>
        <fullName evidence="1">Uncharacterized protein</fullName>
    </submittedName>
</protein>
<dbReference type="EMBL" id="NTGA01000011">
    <property type="protein sequence ID" value="PAY24031.1"/>
    <property type="molecule type" value="Genomic_DNA"/>
</dbReference>
<sequence length="120" mass="13113">MVAKGVGDVENPSRGLRTHDTILAWEPAWMDPICEGFREAVRGSDLLVRLHADGLRARGVVYTDIVSTVDLLVHPPLEQSPPGTEVRVVRPFAGSRPVWHGEPGRDPDSRALVMEALGPM</sequence>
<proteinExistence type="predicted"/>